<reference evidence="2" key="1">
    <citation type="submission" date="2020-07" db="EMBL/GenBank/DDBJ databases">
        <title>Clarias magur genome sequencing, assembly and annotation.</title>
        <authorList>
            <person name="Kushwaha B."/>
            <person name="Kumar R."/>
            <person name="Das P."/>
            <person name="Joshi C.G."/>
            <person name="Kumar D."/>
            <person name="Nagpure N.S."/>
            <person name="Pandey M."/>
            <person name="Agarwal S."/>
            <person name="Srivastava S."/>
            <person name="Singh M."/>
            <person name="Sahoo L."/>
            <person name="Jayasankar P."/>
            <person name="Meher P.K."/>
            <person name="Koringa P.G."/>
            <person name="Iquebal M.A."/>
            <person name="Das S.P."/>
            <person name="Bit A."/>
            <person name="Patnaik S."/>
            <person name="Patel N."/>
            <person name="Shah T.M."/>
            <person name="Hinsu A."/>
            <person name="Jena J.K."/>
        </authorList>
    </citation>
    <scope>NUCLEOTIDE SEQUENCE</scope>
    <source>
        <strain evidence="2">CIFAMagur01</strain>
        <tissue evidence="2">Testis</tissue>
    </source>
</reference>
<evidence type="ECO:0000256" key="1">
    <source>
        <dbReference type="SAM" id="MobiDB-lite"/>
    </source>
</evidence>
<evidence type="ECO:0000313" key="3">
    <source>
        <dbReference type="Proteomes" id="UP000727407"/>
    </source>
</evidence>
<feature type="region of interest" description="Disordered" evidence="1">
    <location>
        <begin position="122"/>
        <end position="151"/>
    </location>
</feature>
<accession>A0A8J4WQ24</accession>
<comment type="caution">
    <text evidence="2">The sequence shown here is derived from an EMBL/GenBank/DDBJ whole genome shotgun (WGS) entry which is preliminary data.</text>
</comment>
<dbReference type="OrthoDB" id="425681at2759"/>
<organism evidence="2 3">
    <name type="scientific">Clarias magur</name>
    <name type="common">Asian catfish</name>
    <name type="synonym">Macropteronotus magur</name>
    <dbReference type="NCBI Taxonomy" id="1594786"/>
    <lineage>
        <taxon>Eukaryota</taxon>
        <taxon>Metazoa</taxon>
        <taxon>Chordata</taxon>
        <taxon>Craniata</taxon>
        <taxon>Vertebrata</taxon>
        <taxon>Euteleostomi</taxon>
        <taxon>Actinopterygii</taxon>
        <taxon>Neopterygii</taxon>
        <taxon>Teleostei</taxon>
        <taxon>Ostariophysi</taxon>
        <taxon>Siluriformes</taxon>
        <taxon>Clariidae</taxon>
        <taxon>Clarias</taxon>
    </lineage>
</organism>
<dbReference type="AlphaFoldDB" id="A0A8J4WQ24"/>
<dbReference type="EMBL" id="QNUK01000955">
    <property type="protein sequence ID" value="KAF5888601.1"/>
    <property type="molecule type" value="Genomic_DNA"/>
</dbReference>
<keyword evidence="3" id="KW-1185">Reference proteome</keyword>
<name>A0A8J4WQ24_CLAMG</name>
<dbReference type="GO" id="GO:0004519">
    <property type="term" value="F:endonuclease activity"/>
    <property type="evidence" value="ECO:0007669"/>
    <property type="project" value="UniProtKB-KW"/>
</dbReference>
<dbReference type="Proteomes" id="UP000727407">
    <property type="component" value="Unassembled WGS sequence"/>
</dbReference>
<proteinExistence type="predicted"/>
<feature type="non-terminal residue" evidence="2">
    <location>
        <position position="166"/>
    </location>
</feature>
<keyword evidence="2" id="KW-0255">Endonuclease</keyword>
<gene>
    <name evidence="2" type="ORF">DAT39_021701</name>
</gene>
<feature type="compositionally biased region" description="Acidic residues" evidence="1">
    <location>
        <begin position="139"/>
        <end position="150"/>
    </location>
</feature>
<evidence type="ECO:0000313" key="2">
    <source>
        <dbReference type="EMBL" id="KAF5888601.1"/>
    </source>
</evidence>
<protein>
    <submittedName>
        <fullName evidence="2">Endonuclease-reverse transcriptase</fullName>
    </submittedName>
</protein>
<keyword evidence="2" id="KW-0540">Nuclease</keyword>
<keyword evidence="2" id="KW-0378">Hydrolase</keyword>
<sequence length="166" mass="19650">MDCAKEMCPTCHRTRPWISDECLELVNERKRVKLLNVKRYRQLNQVIPRRMKEEREAYWNQVSADLEQAASKHEYHTLYRTLRLSGKVKSTKDNIRNADGTFVRSPTERLQRWRQFFEELYNHIPPQGPQSEPPRIDPPEVDMSDTEPTLDEVRTTVRTLKTGKAP</sequence>